<evidence type="ECO:0000256" key="5">
    <source>
        <dbReference type="ARBA" id="ARBA00023136"/>
    </source>
</evidence>
<proteinExistence type="predicted"/>
<name>A0A927BQL9_9BACL</name>
<evidence type="ECO:0008006" key="10">
    <source>
        <dbReference type="Google" id="ProtNLM"/>
    </source>
</evidence>
<feature type="region of interest" description="Disordered" evidence="6">
    <location>
        <begin position="325"/>
        <end position="354"/>
    </location>
</feature>
<dbReference type="Proteomes" id="UP000621560">
    <property type="component" value="Unassembled WGS sequence"/>
</dbReference>
<protein>
    <recommendedName>
        <fullName evidence="10">FUSC family protein</fullName>
    </recommendedName>
</protein>
<dbReference type="Pfam" id="PF06081">
    <property type="entry name" value="ArAE_1"/>
    <property type="match status" value="1"/>
</dbReference>
<sequence>MRFTRHRFGKRIIKTGAAIFVTAQICDWLGLPAIFAVISAMVTIEPTIKASFRKGAIRLPSAAIGAFFAMVFDYALGPQPLTYALSALATIYVCHLLRWNDSIVVATLTAVNMITYTDVHYLHDFAIRLGTTTTGIVVSSVINLLVFPPNYRRPILETAPPIATHTLELADLTVHALLEPKSAAATAHLLDRHAAIKRQCAQALVLIGYYVDDHRIRRRPLAELRHMLRLRDAVSQCREMTVCIDVLLHSRHEIARLSEASKRLLLERWRSALGGSGGSGDVLTLDGGETSRPAHTSRGQRLELSQLELLYALAERLRCTALRAAGADDASGDRDPHGDDGSHGDDSPGAPGLI</sequence>
<keyword evidence="5 7" id="KW-0472">Membrane</keyword>
<keyword evidence="4 7" id="KW-1133">Transmembrane helix</keyword>
<evidence type="ECO:0000256" key="2">
    <source>
        <dbReference type="ARBA" id="ARBA00022475"/>
    </source>
</evidence>
<dbReference type="EMBL" id="JACXIZ010000006">
    <property type="protein sequence ID" value="MBD2843895.1"/>
    <property type="molecule type" value="Genomic_DNA"/>
</dbReference>
<keyword evidence="3 7" id="KW-0812">Transmembrane</keyword>
<dbReference type="GO" id="GO:0005886">
    <property type="term" value="C:plasma membrane"/>
    <property type="evidence" value="ECO:0007669"/>
    <property type="project" value="UniProtKB-SubCell"/>
</dbReference>
<evidence type="ECO:0000256" key="6">
    <source>
        <dbReference type="SAM" id="MobiDB-lite"/>
    </source>
</evidence>
<feature type="compositionally biased region" description="Basic and acidic residues" evidence="6">
    <location>
        <begin position="331"/>
        <end position="346"/>
    </location>
</feature>
<dbReference type="RefSeq" id="WP_190914074.1">
    <property type="nucleotide sequence ID" value="NZ_JACXIZ010000006.1"/>
</dbReference>
<evidence type="ECO:0000313" key="9">
    <source>
        <dbReference type="Proteomes" id="UP000621560"/>
    </source>
</evidence>
<evidence type="ECO:0000256" key="4">
    <source>
        <dbReference type="ARBA" id="ARBA00022989"/>
    </source>
</evidence>
<keyword evidence="2" id="KW-1003">Cell membrane</keyword>
<keyword evidence="9" id="KW-1185">Reference proteome</keyword>
<feature type="transmembrane region" description="Helical" evidence="7">
    <location>
        <begin position="56"/>
        <end position="76"/>
    </location>
</feature>
<feature type="transmembrane region" description="Helical" evidence="7">
    <location>
        <begin position="125"/>
        <end position="147"/>
    </location>
</feature>
<evidence type="ECO:0000256" key="1">
    <source>
        <dbReference type="ARBA" id="ARBA00004651"/>
    </source>
</evidence>
<feature type="transmembrane region" description="Helical" evidence="7">
    <location>
        <begin position="12"/>
        <end position="44"/>
    </location>
</feature>
<evidence type="ECO:0000256" key="7">
    <source>
        <dbReference type="SAM" id="Phobius"/>
    </source>
</evidence>
<feature type="region of interest" description="Disordered" evidence="6">
    <location>
        <begin position="280"/>
        <end position="299"/>
    </location>
</feature>
<evidence type="ECO:0000256" key="3">
    <source>
        <dbReference type="ARBA" id="ARBA00022692"/>
    </source>
</evidence>
<gene>
    <name evidence="8" type="ORF">IDH44_01710</name>
</gene>
<comment type="subcellular location">
    <subcellularLocation>
        <location evidence="1">Cell membrane</location>
        <topology evidence="1">Multi-pass membrane protein</topology>
    </subcellularLocation>
</comment>
<reference evidence="8" key="1">
    <citation type="submission" date="2020-09" db="EMBL/GenBank/DDBJ databases">
        <title>A novel bacterium of genus Paenibacillus, isolated from South China Sea.</title>
        <authorList>
            <person name="Huang H."/>
            <person name="Mo K."/>
            <person name="Hu Y."/>
        </authorList>
    </citation>
    <scope>NUCLEOTIDE SEQUENCE</scope>
    <source>
        <strain evidence="8">IB182496</strain>
    </source>
</reference>
<accession>A0A927BQL9</accession>
<evidence type="ECO:0000313" key="8">
    <source>
        <dbReference type="EMBL" id="MBD2843895.1"/>
    </source>
</evidence>
<dbReference type="InterPro" id="IPR010343">
    <property type="entry name" value="ArAE_1"/>
</dbReference>
<dbReference type="AlphaFoldDB" id="A0A927BQL9"/>
<organism evidence="8 9">
    <name type="scientific">Paenibacillus sabuli</name>
    <dbReference type="NCBI Taxonomy" id="2772509"/>
    <lineage>
        <taxon>Bacteria</taxon>
        <taxon>Bacillati</taxon>
        <taxon>Bacillota</taxon>
        <taxon>Bacilli</taxon>
        <taxon>Bacillales</taxon>
        <taxon>Paenibacillaceae</taxon>
        <taxon>Paenibacillus</taxon>
    </lineage>
</organism>
<comment type="caution">
    <text evidence="8">The sequence shown here is derived from an EMBL/GenBank/DDBJ whole genome shotgun (WGS) entry which is preliminary data.</text>
</comment>